<organism evidence="2 3">
    <name type="scientific">Acidicapsa dinghuensis</name>
    <dbReference type="NCBI Taxonomy" id="2218256"/>
    <lineage>
        <taxon>Bacteria</taxon>
        <taxon>Pseudomonadati</taxon>
        <taxon>Acidobacteriota</taxon>
        <taxon>Terriglobia</taxon>
        <taxon>Terriglobales</taxon>
        <taxon>Acidobacteriaceae</taxon>
        <taxon>Acidicapsa</taxon>
    </lineage>
</organism>
<proteinExistence type="predicted"/>
<protein>
    <recommendedName>
        <fullName evidence="1">TonB-dependent transporter Oar-like beta-barrel domain-containing protein</fullName>
    </recommendedName>
</protein>
<name>A0ABW1EAV3_9BACT</name>
<sequence length="75" mass="8576">MRANGVANWDASAYKTFSFTHNENVNLQFRAESLNLFNRVQFGYPGLQQGSSNFGIVSSQLNNPRQLQFSLRLNY</sequence>
<reference evidence="3" key="1">
    <citation type="journal article" date="2019" name="Int. J. Syst. Evol. Microbiol.">
        <title>The Global Catalogue of Microorganisms (GCM) 10K type strain sequencing project: providing services to taxonomists for standard genome sequencing and annotation.</title>
        <authorList>
            <consortium name="The Broad Institute Genomics Platform"/>
            <consortium name="The Broad Institute Genome Sequencing Center for Infectious Disease"/>
            <person name="Wu L."/>
            <person name="Ma J."/>
        </authorList>
    </citation>
    <scope>NUCLEOTIDE SEQUENCE [LARGE SCALE GENOMIC DNA]</scope>
    <source>
        <strain evidence="3">JCM 4087</strain>
    </source>
</reference>
<comment type="caution">
    <text evidence="2">The sequence shown here is derived from an EMBL/GenBank/DDBJ whole genome shotgun (WGS) entry which is preliminary data.</text>
</comment>
<dbReference type="InterPro" id="IPR057601">
    <property type="entry name" value="Oar-like_b-barrel"/>
</dbReference>
<accession>A0ABW1EAV3</accession>
<dbReference type="Proteomes" id="UP001596091">
    <property type="component" value="Unassembled WGS sequence"/>
</dbReference>
<feature type="domain" description="TonB-dependent transporter Oar-like beta-barrel" evidence="1">
    <location>
        <begin position="1"/>
        <end position="68"/>
    </location>
</feature>
<evidence type="ECO:0000313" key="3">
    <source>
        <dbReference type="Proteomes" id="UP001596091"/>
    </source>
</evidence>
<evidence type="ECO:0000313" key="2">
    <source>
        <dbReference type="EMBL" id="MFC5861457.1"/>
    </source>
</evidence>
<keyword evidence="3" id="KW-1185">Reference proteome</keyword>
<dbReference type="RefSeq" id="WP_263333652.1">
    <property type="nucleotide sequence ID" value="NZ_JAGSYH010000002.1"/>
</dbReference>
<dbReference type="EMBL" id="JBHSPH010000001">
    <property type="protein sequence ID" value="MFC5861457.1"/>
    <property type="molecule type" value="Genomic_DNA"/>
</dbReference>
<dbReference type="Pfam" id="PF25183">
    <property type="entry name" value="OMP_b-brl_4"/>
    <property type="match status" value="1"/>
</dbReference>
<gene>
    <name evidence="2" type="ORF">ACFPT7_04070</name>
</gene>
<evidence type="ECO:0000259" key="1">
    <source>
        <dbReference type="Pfam" id="PF25183"/>
    </source>
</evidence>